<feature type="region of interest" description="Disordered" evidence="8">
    <location>
        <begin position="386"/>
        <end position="456"/>
    </location>
</feature>
<dbReference type="Pfam" id="PF00353">
    <property type="entry name" value="HemolysinCabind"/>
    <property type="match status" value="5"/>
</dbReference>
<dbReference type="Gene3D" id="2.150.10.10">
    <property type="entry name" value="Serralysin-like metalloprotease, C-terminal"/>
    <property type="match status" value="1"/>
</dbReference>
<sequence length="456" mass="46857">MRRTTSLTAATLLGLALLAPTTTASAAGETCRGEAATIVGGPRVAIVGTEGRDVVVTNRSQDVKTLGGDDLVCITGPDQRSGYRPVAIDTGDGNDVVDGTAAPDWPADGLLGAGSDTFYGGAGTDYLEAGARDGDFLPIDADHDVLVGGGGRDSLRSGQSGVPNTDVVDLGGGDDYLTYNGIPSAGGSVAGGAGADTLALPTSGHTLVVDNSVGRSTLDGQPSLSWSGLERFTISTTHHDPIDLTFRGTDADESLVSYADRAVVRASMAGGKDTFITGSVLLDGSTVDGGAQRDLFYAMDRSAVFSLDLGSGRFRSGRDDGAGPRLAAVEDFEDAELHANSVRIKGDNGRNHLFFSACTGSIRGRGGDDVAHRSYDAWFESRPECPEGYRIDGGQGSDDLEGYGGDDTIVGGPGNDTLSGKDGADRLIGGKGRDKADGGPGRPDRCVAEQKNRCER</sequence>
<evidence type="ECO:0000256" key="1">
    <source>
        <dbReference type="ARBA" id="ARBA00004370"/>
    </source>
</evidence>
<dbReference type="AlphaFoldDB" id="A0A4Q2RX18"/>
<dbReference type="PANTHER" id="PTHR38340:SF1">
    <property type="entry name" value="S-LAYER PROTEIN"/>
    <property type="match status" value="1"/>
</dbReference>
<dbReference type="PRINTS" id="PR01488">
    <property type="entry name" value="RTXTOXINA"/>
</dbReference>
<dbReference type="InterPro" id="IPR003995">
    <property type="entry name" value="RTX_toxin_determinant-A"/>
</dbReference>
<proteinExistence type="predicted"/>
<evidence type="ECO:0000256" key="9">
    <source>
        <dbReference type="SAM" id="SignalP"/>
    </source>
</evidence>
<accession>A0A4Q2RX18</accession>
<evidence type="ECO:0000256" key="6">
    <source>
        <dbReference type="ARBA" id="ARBA00023026"/>
    </source>
</evidence>
<dbReference type="GO" id="GO:0005576">
    <property type="term" value="C:extracellular region"/>
    <property type="evidence" value="ECO:0007669"/>
    <property type="project" value="UniProtKB-SubCell"/>
</dbReference>
<name>A0A4Q2RX18_9ACTN</name>
<evidence type="ECO:0000313" key="10">
    <source>
        <dbReference type="EMBL" id="RYB93770.1"/>
    </source>
</evidence>
<dbReference type="InterPro" id="IPR050557">
    <property type="entry name" value="RTX_toxin/Mannuronan_C5-epim"/>
</dbReference>
<dbReference type="SUPFAM" id="SSF51120">
    <property type="entry name" value="beta-Roll"/>
    <property type="match status" value="2"/>
</dbReference>
<dbReference type="InterPro" id="IPR011049">
    <property type="entry name" value="Serralysin-like_metalloprot_C"/>
</dbReference>
<protein>
    <submittedName>
        <fullName evidence="10">Calcium-binding protein</fullName>
    </submittedName>
</protein>
<dbReference type="OrthoDB" id="3770654at2"/>
<evidence type="ECO:0000256" key="7">
    <source>
        <dbReference type="ARBA" id="ARBA00023136"/>
    </source>
</evidence>
<dbReference type="InterPro" id="IPR001343">
    <property type="entry name" value="Hemolysn_Ca-bd"/>
</dbReference>
<keyword evidence="6" id="KW-0843">Virulence</keyword>
<comment type="caution">
    <text evidence="10">The sequence shown here is derived from an EMBL/GenBank/DDBJ whole genome shotgun (WGS) entry which is preliminary data.</text>
</comment>
<dbReference type="EMBL" id="SDWT01000001">
    <property type="protein sequence ID" value="RYB93770.1"/>
    <property type="molecule type" value="Genomic_DNA"/>
</dbReference>
<dbReference type="PROSITE" id="PS00330">
    <property type="entry name" value="HEMOLYSIN_CALCIUM"/>
    <property type="match status" value="2"/>
</dbReference>
<comment type="subcellular location">
    <subcellularLocation>
        <location evidence="1">Membrane</location>
    </subcellularLocation>
    <subcellularLocation>
        <location evidence="2">Secreted</location>
    </subcellularLocation>
</comment>
<evidence type="ECO:0000256" key="4">
    <source>
        <dbReference type="ARBA" id="ARBA00022656"/>
    </source>
</evidence>
<keyword evidence="5" id="KW-0677">Repeat</keyword>
<evidence type="ECO:0000256" key="5">
    <source>
        <dbReference type="ARBA" id="ARBA00022737"/>
    </source>
</evidence>
<dbReference type="GO" id="GO:0090729">
    <property type="term" value="F:toxin activity"/>
    <property type="evidence" value="ECO:0007669"/>
    <property type="project" value="UniProtKB-KW"/>
</dbReference>
<evidence type="ECO:0000256" key="3">
    <source>
        <dbReference type="ARBA" id="ARBA00022525"/>
    </source>
</evidence>
<dbReference type="GO" id="GO:0005509">
    <property type="term" value="F:calcium ion binding"/>
    <property type="evidence" value="ECO:0007669"/>
    <property type="project" value="InterPro"/>
</dbReference>
<keyword evidence="7" id="KW-0472">Membrane</keyword>
<keyword evidence="11" id="KW-1185">Reference proteome</keyword>
<keyword evidence="3" id="KW-0964">Secreted</keyword>
<keyword evidence="4" id="KW-0800">Toxin</keyword>
<feature type="signal peptide" evidence="9">
    <location>
        <begin position="1"/>
        <end position="26"/>
    </location>
</feature>
<dbReference type="InterPro" id="IPR018511">
    <property type="entry name" value="Hemolysin-typ_Ca-bd_CS"/>
</dbReference>
<dbReference type="PRINTS" id="PR00313">
    <property type="entry name" value="CABNDNGRPT"/>
</dbReference>
<gene>
    <name evidence="10" type="ORF">EUA93_04985</name>
</gene>
<dbReference type="GO" id="GO:0016020">
    <property type="term" value="C:membrane"/>
    <property type="evidence" value="ECO:0007669"/>
    <property type="project" value="UniProtKB-SubCell"/>
</dbReference>
<dbReference type="Proteomes" id="UP000294071">
    <property type="component" value="Unassembled WGS sequence"/>
</dbReference>
<evidence type="ECO:0000256" key="8">
    <source>
        <dbReference type="SAM" id="MobiDB-lite"/>
    </source>
</evidence>
<keyword evidence="9" id="KW-0732">Signal</keyword>
<feature type="compositionally biased region" description="Basic and acidic residues" evidence="8">
    <location>
        <begin position="431"/>
        <end position="456"/>
    </location>
</feature>
<dbReference type="RefSeq" id="WP_129399128.1">
    <property type="nucleotide sequence ID" value="NZ_SDWT01000001.1"/>
</dbReference>
<feature type="chain" id="PRO_5020490896" evidence="9">
    <location>
        <begin position="27"/>
        <end position="456"/>
    </location>
</feature>
<organism evidence="10 11">
    <name type="scientific">Nocardioides oleivorans</name>
    <dbReference type="NCBI Taxonomy" id="273676"/>
    <lineage>
        <taxon>Bacteria</taxon>
        <taxon>Bacillati</taxon>
        <taxon>Actinomycetota</taxon>
        <taxon>Actinomycetes</taxon>
        <taxon>Propionibacteriales</taxon>
        <taxon>Nocardioidaceae</taxon>
        <taxon>Nocardioides</taxon>
    </lineage>
</organism>
<dbReference type="PANTHER" id="PTHR38340">
    <property type="entry name" value="S-LAYER PROTEIN"/>
    <property type="match status" value="1"/>
</dbReference>
<evidence type="ECO:0000256" key="2">
    <source>
        <dbReference type="ARBA" id="ARBA00004613"/>
    </source>
</evidence>
<evidence type="ECO:0000313" key="11">
    <source>
        <dbReference type="Proteomes" id="UP000294071"/>
    </source>
</evidence>
<reference evidence="10 11" key="1">
    <citation type="submission" date="2019-01" db="EMBL/GenBank/DDBJ databases">
        <title>Novel species of Nocardioides.</title>
        <authorList>
            <person name="Liu Q."/>
            <person name="Xin Y.-H."/>
        </authorList>
    </citation>
    <scope>NUCLEOTIDE SEQUENCE [LARGE SCALE GENOMIC DNA]</scope>
    <source>
        <strain evidence="10 11">CGMCC 4.6882</strain>
    </source>
</reference>
<dbReference type="Gene3D" id="2.160.20.160">
    <property type="match status" value="1"/>
</dbReference>